<feature type="transmembrane region" description="Helical" evidence="1">
    <location>
        <begin position="39"/>
        <end position="62"/>
    </location>
</feature>
<dbReference type="Proteomes" id="UP000504640">
    <property type="component" value="Unplaced"/>
</dbReference>
<organism evidence="2 3">
    <name type="scientific">Sapajus apella</name>
    <name type="common">Brown-capped capuchin</name>
    <name type="synonym">Cebus apella</name>
    <dbReference type="NCBI Taxonomy" id="9515"/>
    <lineage>
        <taxon>Eukaryota</taxon>
        <taxon>Metazoa</taxon>
        <taxon>Chordata</taxon>
        <taxon>Craniata</taxon>
        <taxon>Vertebrata</taxon>
        <taxon>Euteleostomi</taxon>
        <taxon>Mammalia</taxon>
        <taxon>Eutheria</taxon>
        <taxon>Euarchontoglires</taxon>
        <taxon>Primates</taxon>
        <taxon>Haplorrhini</taxon>
        <taxon>Platyrrhini</taxon>
        <taxon>Cebidae</taxon>
        <taxon>Cebinae</taxon>
        <taxon>Sapajus</taxon>
    </lineage>
</organism>
<dbReference type="InterPro" id="IPR013783">
    <property type="entry name" value="Ig-like_fold"/>
</dbReference>
<evidence type="ECO:0000256" key="1">
    <source>
        <dbReference type="SAM" id="Phobius"/>
    </source>
</evidence>
<keyword evidence="2" id="KW-1185">Reference proteome</keyword>
<keyword evidence="1" id="KW-1133">Transmembrane helix</keyword>
<sequence length="120" mass="13589">MRGSSGEQVSCIIRNSLLGLEKTASISIADPFFKSAQSWIAALAGTLPVLLLLLAVAGYFLWQQQEKKNTLSRKKKREQQLGEMAWNTMKQEQSKTVKLQEELRWRSIQYTAWATDSIAL</sequence>
<reference evidence="3" key="1">
    <citation type="submission" date="2025-08" db="UniProtKB">
        <authorList>
            <consortium name="RefSeq"/>
        </authorList>
    </citation>
    <scope>IDENTIFICATION</scope>
    <source>
        <tissue evidence="3">Blood</tissue>
    </source>
</reference>
<name>A0A6J3HIV6_SAPAP</name>
<gene>
    <name evidence="3" type="primary">LOC116548092</name>
</gene>
<keyword evidence="1" id="KW-0472">Membrane</keyword>
<evidence type="ECO:0000313" key="3">
    <source>
        <dbReference type="RefSeq" id="XP_032129629.1"/>
    </source>
</evidence>
<evidence type="ECO:0000313" key="2">
    <source>
        <dbReference type="Proteomes" id="UP000504640"/>
    </source>
</evidence>
<protein>
    <submittedName>
        <fullName evidence="3">Butyrophilin subfamily 3 member A1-like isoform X2</fullName>
    </submittedName>
</protein>
<dbReference type="Gene3D" id="2.60.40.10">
    <property type="entry name" value="Immunoglobulins"/>
    <property type="match status" value="1"/>
</dbReference>
<dbReference type="RefSeq" id="XP_032129629.1">
    <property type="nucleotide sequence ID" value="XM_032273738.1"/>
</dbReference>
<proteinExistence type="predicted"/>
<dbReference type="GeneID" id="116548092"/>
<accession>A0A6J3HIV6</accession>
<dbReference type="AlphaFoldDB" id="A0A6J3HIV6"/>
<keyword evidence="1" id="KW-0812">Transmembrane</keyword>